<evidence type="ECO:0000313" key="3">
    <source>
        <dbReference type="Proteomes" id="UP000744980"/>
    </source>
</evidence>
<sequence>MMLSFRRRAQRTAAFSFVATAPPAAPRQEPFASPHVYLWFHKKTGGLSMLYWLPRVCVVAFAGLLIGFGFIPHTAVGVAHTLLIIVLGLGLLSLTLHVFPPERH</sequence>
<feature type="transmembrane region" description="Helical" evidence="1">
    <location>
        <begin position="50"/>
        <end position="71"/>
    </location>
</feature>
<reference evidence="2 3" key="1">
    <citation type="submission" date="2020-01" db="EMBL/GenBank/DDBJ databases">
        <title>Draft genome assembly of Ensifer adhaerens T173.</title>
        <authorList>
            <person name="Craig J.E."/>
            <person name="Stinchcombe J.R."/>
        </authorList>
    </citation>
    <scope>NUCLEOTIDE SEQUENCE [LARGE SCALE GENOMIC DNA]</scope>
    <source>
        <strain evidence="2 3">T173</strain>
    </source>
</reference>
<gene>
    <name evidence="2" type="ORF">GFB56_09240</name>
</gene>
<comment type="caution">
    <text evidence="2">The sequence shown here is derived from an EMBL/GenBank/DDBJ whole genome shotgun (WGS) entry which is preliminary data.</text>
</comment>
<evidence type="ECO:0000313" key="2">
    <source>
        <dbReference type="EMBL" id="MBM3090998.1"/>
    </source>
</evidence>
<organism evidence="2 3">
    <name type="scientific">Ensifer canadensis</name>
    <dbReference type="NCBI Taxonomy" id="555315"/>
    <lineage>
        <taxon>Bacteria</taxon>
        <taxon>Pseudomonadati</taxon>
        <taxon>Pseudomonadota</taxon>
        <taxon>Alphaproteobacteria</taxon>
        <taxon>Hyphomicrobiales</taxon>
        <taxon>Rhizobiaceae</taxon>
        <taxon>Sinorhizobium/Ensifer group</taxon>
        <taxon>Ensifer</taxon>
    </lineage>
</organism>
<accession>A0AAW4FG20</accession>
<feature type="transmembrane region" description="Helical" evidence="1">
    <location>
        <begin position="78"/>
        <end position="99"/>
    </location>
</feature>
<name>A0AAW4FG20_9HYPH</name>
<dbReference type="EMBL" id="WXFA01000004">
    <property type="protein sequence ID" value="MBM3090998.1"/>
    <property type="molecule type" value="Genomic_DNA"/>
</dbReference>
<dbReference type="AlphaFoldDB" id="A0AAW4FG20"/>
<keyword evidence="1" id="KW-0812">Transmembrane</keyword>
<keyword evidence="1" id="KW-1133">Transmembrane helix</keyword>
<keyword evidence="1" id="KW-0472">Membrane</keyword>
<dbReference type="Proteomes" id="UP000744980">
    <property type="component" value="Unassembled WGS sequence"/>
</dbReference>
<keyword evidence="3" id="KW-1185">Reference proteome</keyword>
<evidence type="ECO:0000256" key="1">
    <source>
        <dbReference type="SAM" id="Phobius"/>
    </source>
</evidence>
<dbReference type="RefSeq" id="WP_144239133.1">
    <property type="nucleotide sequence ID" value="NZ_CP083370.1"/>
</dbReference>
<proteinExistence type="predicted"/>
<protein>
    <submittedName>
        <fullName evidence="2">Uncharacterized protein</fullName>
    </submittedName>
</protein>